<dbReference type="EMBL" id="CACRTR010000012">
    <property type="protein sequence ID" value="VYU44288.1"/>
    <property type="molecule type" value="Genomic_DNA"/>
</dbReference>
<accession>A0A6N3EW97</accession>
<dbReference type="InterPro" id="IPR016024">
    <property type="entry name" value="ARM-type_fold"/>
</dbReference>
<dbReference type="InterPro" id="IPR011989">
    <property type="entry name" value="ARM-like"/>
</dbReference>
<dbReference type="Gene3D" id="1.25.10.10">
    <property type="entry name" value="Leucine-rich Repeat Variant"/>
    <property type="match status" value="1"/>
</dbReference>
<protein>
    <recommendedName>
        <fullName evidence="2">HEAT repeat domain-containing protein</fullName>
    </recommendedName>
</protein>
<proteinExistence type="predicted"/>
<dbReference type="SUPFAM" id="SSF48371">
    <property type="entry name" value="ARM repeat"/>
    <property type="match status" value="1"/>
</dbReference>
<reference evidence="1" key="1">
    <citation type="submission" date="2019-11" db="EMBL/GenBank/DDBJ databases">
        <authorList>
            <person name="Feng L."/>
        </authorList>
    </citation>
    <scope>NUCLEOTIDE SEQUENCE</scope>
    <source>
        <strain evidence="1">ElimosumLFYP34</strain>
    </source>
</reference>
<name>A0A6N3EW97_EUBLI</name>
<dbReference type="AlphaFoldDB" id="A0A6N3EW97"/>
<gene>
    <name evidence="1" type="ORF">ELLFYP34_00163</name>
</gene>
<organism evidence="1">
    <name type="scientific">Eubacterium limosum</name>
    <dbReference type="NCBI Taxonomy" id="1736"/>
    <lineage>
        <taxon>Bacteria</taxon>
        <taxon>Bacillati</taxon>
        <taxon>Bacillota</taxon>
        <taxon>Clostridia</taxon>
        <taxon>Eubacteriales</taxon>
        <taxon>Eubacteriaceae</taxon>
        <taxon>Eubacterium</taxon>
    </lineage>
</organism>
<evidence type="ECO:0008006" key="2">
    <source>
        <dbReference type="Google" id="ProtNLM"/>
    </source>
</evidence>
<evidence type="ECO:0000313" key="1">
    <source>
        <dbReference type="EMBL" id="VYU44288.1"/>
    </source>
</evidence>
<sequence>MEIGKLSIWINENRIEDIQKYALTLSGIEYESFIDELLHRLVTTSDNGSRNTIAIVLGDLHCDRAIEPLIELINNPNMSHCRGTFIYALENLNIADRLDDFIELLVTGNYEVKCMVYTLFEKQVSSMTESKKSMYIDMLKKRISETQESLELMYELCSNVFDVEV</sequence>